<sequence length="135" mass="15230">MMFEPNYASYTLEELLDCKANIDAQAWPERLKDIEKALSVYASQSAEHEKQYKQAVFDAYCETLRHDLTMSIDDNILWLLRPFSNQAKDITPSSFAGEVCPLCAAKLSATTWAAGWQLSCENCQVTGIVVEHLSF</sequence>
<comment type="caution">
    <text evidence="1">The sequence shown here is derived from an EMBL/GenBank/DDBJ whole genome shotgun (WGS) entry which is preliminary data.</text>
</comment>
<dbReference type="Proteomes" id="UP000638462">
    <property type="component" value="Unassembled WGS sequence"/>
</dbReference>
<proteinExistence type="predicted"/>
<reference evidence="2" key="1">
    <citation type="journal article" date="2019" name="Int. J. Syst. Evol. Microbiol.">
        <title>The Global Catalogue of Microorganisms (GCM) 10K type strain sequencing project: providing services to taxonomists for standard genome sequencing and annotation.</title>
        <authorList>
            <consortium name="The Broad Institute Genomics Platform"/>
            <consortium name="The Broad Institute Genome Sequencing Center for Infectious Disease"/>
            <person name="Wu L."/>
            <person name="Ma J."/>
        </authorList>
    </citation>
    <scope>NUCLEOTIDE SEQUENCE [LARGE SCALE GENOMIC DNA]</scope>
    <source>
        <strain evidence="2">CGMCC 1.15394</strain>
    </source>
</reference>
<dbReference type="RefSeq" id="WP_188730166.1">
    <property type="nucleotide sequence ID" value="NZ_BMIT01000012.1"/>
</dbReference>
<organism evidence="1 2">
    <name type="scientific">Pseudoalteromonas gelatinilytica</name>
    <dbReference type="NCBI Taxonomy" id="1703256"/>
    <lineage>
        <taxon>Bacteria</taxon>
        <taxon>Pseudomonadati</taxon>
        <taxon>Pseudomonadota</taxon>
        <taxon>Gammaproteobacteria</taxon>
        <taxon>Alteromonadales</taxon>
        <taxon>Pseudoalteromonadaceae</taxon>
        <taxon>Pseudoalteromonas</taxon>
    </lineage>
</organism>
<evidence type="ECO:0000313" key="2">
    <source>
        <dbReference type="Proteomes" id="UP000638462"/>
    </source>
</evidence>
<keyword evidence="2" id="KW-1185">Reference proteome</keyword>
<accession>A0ABQ1TUN1</accession>
<gene>
    <name evidence="1" type="ORF">GCM10008027_30960</name>
</gene>
<name>A0ABQ1TUN1_9GAMM</name>
<dbReference type="EMBL" id="BMIT01000012">
    <property type="protein sequence ID" value="GGF03770.1"/>
    <property type="molecule type" value="Genomic_DNA"/>
</dbReference>
<evidence type="ECO:0000313" key="1">
    <source>
        <dbReference type="EMBL" id="GGF03770.1"/>
    </source>
</evidence>
<protein>
    <recommendedName>
        <fullName evidence="3">Metalloendopeptidase</fullName>
    </recommendedName>
</protein>
<evidence type="ECO:0008006" key="3">
    <source>
        <dbReference type="Google" id="ProtNLM"/>
    </source>
</evidence>